<evidence type="ECO:0000256" key="3">
    <source>
        <dbReference type="ARBA" id="ARBA00022723"/>
    </source>
</evidence>
<keyword evidence="12" id="KW-1185">Reference proteome</keyword>
<evidence type="ECO:0000313" key="12">
    <source>
        <dbReference type="Proteomes" id="UP000249720"/>
    </source>
</evidence>
<dbReference type="GO" id="GO:0009055">
    <property type="term" value="F:electron transfer activity"/>
    <property type="evidence" value="ECO:0007669"/>
    <property type="project" value="InterPro"/>
</dbReference>
<dbReference type="Proteomes" id="UP000249720">
    <property type="component" value="Unassembled WGS sequence"/>
</dbReference>
<dbReference type="InterPro" id="IPR009056">
    <property type="entry name" value="Cyt_c-like_dom"/>
</dbReference>
<dbReference type="SUPFAM" id="SSF46626">
    <property type="entry name" value="Cytochrome c"/>
    <property type="match status" value="2"/>
</dbReference>
<evidence type="ECO:0000313" key="11">
    <source>
        <dbReference type="EMBL" id="PZX62205.1"/>
    </source>
</evidence>
<evidence type="ECO:0000259" key="10">
    <source>
        <dbReference type="PROSITE" id="PS51007"/>
    </source>
</evidence>
<dbReference type="GO" id="GO:0046872">
    <property type="term" value="F:metal ion binding"/>
    <property type="evidence" value="ECO:0007669"/>
    <property type="project" value="UniProtKB-KW"/>
</dbReference>
<evidence type="ECO:0000256" key="9">
    <source>
        <dbReference type="PIRSR" id="PIRSR000294-2"/>
    </source>
</evidence>
<dbReference type="InterPro" id="IPR051395">
    <property type="entry name" value="Cytochrome_c_Peroxidase/MauG"/>
</dbReference>
<feature type="binding site" description="axial binding residue" evidence="9">
    <location>
        <position position="219"/>
    </location>
    <ligand>
        <name>heme c</name>
        <dbReference type="ChEBI" id="CHEBI:61717"/>
        <label>2</label>
    </ligand>
    <ligandPart>
        <name>Fe</name>
        <dbReference type="ChEBI" id="CHEBI:18248"/>
    </ligandPart>
</feature>
<dbReference type="GO" id="GO:0004130">
    <property type="term" value="F:cytochrome-c peroxidase activity"/>
    <property type="evidence" value="ECO:0007669"/>
    <property type="project" value="TreeGrafter"/>
</dbReference>
<keyword evidence="11" id="KW-0575">Peroxidase</keyword>
<name>A0A2W7SH56_9BACT</name>
<feature type="binding site" description="covalent" evidence="8">
    <location>
        <position position="75"/>
    </location>
    <ligand>
        <name>heme c</name>
        <dbReference type="ChEBI" id="CHEBI:61717"/>
        <label>1</label>
    </ligand>
</feature>
<reference evidence="11 12" key="1">
    <citation type="submission" date="2018-06" db="EMBL/GenBank/DDBJ databases">
        <title>Genomic Encyclopedia of Archaeal and Bacterial Type Strains, Phase II (KMG-II): from individual species to whole genera.</title>
        <authorList>
            <person name="Goeker M."/>
        </authorList>
    </citation>
    <scope>NUCLEOTIDE SEQUENCE [LARGE SCALE GENOMIC DNA]</scope>
    <source>
        <strain evidence="11 12">DSM 23241</strain>
    </source>
</reference>
<keyword evidence="2 8" id="KW-0349">Heme</keyword>
<evidence type="ECO:0000256" key="1">
    <source>
        <dbReference type="ARBA" id="ARBA00004418"/>
    </source>
</evidence>
<dbReference type="EMBL" id="QKZV01000005">
    <property type="protein sequence ID" value="PZX62205.1"/>
    <property type="molecule type" value="Genomic_DNA"/>
</dbReference>
<evidence type="ECO:0000256" key="8">
    <source>
        <dbReference type="PIRSR" id="PIRSR000294-1"/>
    </source>
</evidence>
<evidence type="ECO:0000256" key="6">
    <source>
        <dbReference type="ARBA" id="ARBA00023002"/>
    </source>
</evidence>
<feature type="binding site" description="axial binding residue" evidence="9">
    <location>
        <position position="76"/>
    </location>
    <ligand>
        <name>heme c</name>
        <dbReference type="ChEBI" id="CHEBI:61717"/>
        <label>1</label>
    </ligand>
    <ligandPart>
        <name>Fe</name>
        <dbReference type="ChEBI" id="CHEBI:18248"/>
    </ligandPart>
</feature>
<dbReference type="PANTHER" id="PTHR30600:SF10">
    <property type="entry name" value="BLL6722 PROTEIN"/>
    <property type="match status" value="1"/>
</dbReference>
<dbReference type="PROSITE" id="PS51257">
    <property type="entry name" value="PROKAR_LIPOPROTEIN"/>
    <property type="match status" value="1"/>
</dbReference>
<comment type="PTM">
    <text evidence="8">Binds 2 heme groups per subunit.</text>
</comment>
<dbReference type="InterPro" id="IPR004852">
    <property type="entry name" value="Di-haem_cyt_c_peroxidsae"/>
</dbReference>
<dbReference type="PANTHER" id="PTHR30600">
    <property type="entry name" value="CYTOCHROME C PEROXIDASE-RELATED"/>
    <property type="match status" value="1"/>
</dbReference>
<feature type="binding site" description="covalent" evidence="8">
    <location>
        <position position="72"/>
    </location>
    <ligand>
        <name>heme c</name>
        <dbReference type="ChEBI" id="CHEBI:61717"/>
        <label>1</label>
    </ligand>
</feature>
<dbReference type="PROSITE" id="PS51007">
    <property type="entry name" value="CYTC"/>
    <property type="match status" value="1"/>
</dbReference>
<dbReference type="OrthoDB" id="9805202at2"/>
<evidence type="ECO:0000256" key="4">
    <source>
        <dbReference type="ARBA" id="ARBA00022729"/>
    </source>
</evidence>
<evidence type="ECO:0000256" key="7">
    <source>
        <dbReference type="ARBA" id="ARBA00023004"/>
    </source>
</evidence>
<proteinExistence type="predicted"/>
<dbReference type="Gene3D" id="1.10.760.10">
    <property type="entry name" value="Cytochrome c-like domain"/>
    <property type="match status" value="2"/>
</dbReference>
<dbReference type="AlphaFoldDB" id="A0A2W7SH56"/>
<evidence type="ECO:0000256" key="5">
    <source>
        <dbReference type="ARBA" id="ARBA00022764"/>
    </source>
</evidence>
<keyword evidence="4" id="KW-0732">Signal</keyword>
<feature type="binding site" description="covalent" evidence="8">
    <location>
        <position position="218"/>
    </location>
    <ligand>
        <name>heme c</name>
        <dbReference type="ChEBI" id="CHEBI:61717"/>
        <label>2</label>
    </ligand>
</feature>
<dbReference type="InterPro" id="IPR026259">
    <property type="entry name" value="MauG/Cytc_peroxidase"/>
</dbReference>
<comment type="cofactor">
    <cofactor evidence="8">
        <name>heme</name>
        <dbReference type="ChEBI" id="CHEBI:30413"/>
    </cofactor>
    <text evidence="8">Binds 2 heme groups.</text>
</comment>
<feature type="binding site" description="covalent" evidence="8">
    <location>
        <position position="215"/>
    </location>
    <ligand>
        <name>heme c</name>
        <dbReference type="ChEBI" id="CHEBI:61717"/>
        <label>2</label>
    </ligand>
</feature>
<dbReference type="GO" id="GO:0042597">
    <property type="term" value="C:periplasmic space"/>
    <property type="evidence" value="ECO:0007669"/>
    <property type="project" value="UniProtKB-SubCell"/>
</dbReference>
<gene>
    <name evidence="11" type="ORF">LX80_01685</name>
</gene>
<dbReference type="RefSeq" id="WP_111295232.1">
    <property type="nucleotide sequence ID" value="NZ_QKZV01000005.1"/>
</dbReference>
<sequence length="340" mass="38329">MKFKIIGLVFFLAGIIACKKEITQAFTGFSSPDYFPTPVYNFNNNPITEDGFVLGRKLFYDASLSANNTISCGFCHIQTSAFTQHGHSVSHGIFDSLGTRNTPPIMNLAWSPSFMWDGGIADLDLQPIAPITNHVEMGNTMDNVLKTLRNSPVYPQLFQKAFGTPEITTTRLLKALSQFMLMCISNQSKYDSVMRHQATFTETENAGYAIFKKNCSGCHKEPLFTDYSFRNNGLSPNNINDVGRYDITLQDNDRYKFKVPSLRNLYYTAPYMHDGRFLTLDGVIDFYTGQVTDAANLDPLLKQNGHLGFSLSNTERQQLLAFLQTLNDKNFVENKMLSEQ</sequence>
<evidence type="ECO:0000256" key="2">
    <source>
        <dbReference type="ARBA" id="ARBA00022617"/>
    </source>
</evidence>
<organism evidence="11 12">
    <name type="scientific">Hydrotalea sandarakina</name>
    <dbReference type="NCBI Taxonomy" id="1004304"/>
    <lineage>
        <taxon>Bacteria</taxon>
        <taxon>Pseudomonadati</taxon>
        <taxon>Bacteroidota</taxon>
        <taxon>Chitinophagia</taxon>
        <taxon>Chitinophagales</taxon>
        <taxon>Chitinophagaceae</taxon>
        <taxon>Hydrotalea</taxon>
    </lineage>
</organism>
<comment type="caution">
    <text evidence="11">The sequence shown here is derived from an EMBL/GenBank/DDBJ whole genome shotgun (WGS) entry which is preliminary data.</text>
</comment>
<keyword evidence="6" id="KW-0560">Oxidoreductase</keyword>
<keyword evidence="3 9" id="KW-0479">Metal-binding</keyword>
<dbReference type="GO" id="GO:0020037">
    <property type="term" value="F:heme binding"/>
    <property type="evidence" value="ECO:0007669"/>
    <property type="project" value="InterPro"/>
</dbReference>
<dbReference type="InterPro" id="IPR036909">
    <property type="entry name" value="Cyt_c-like_dom_sf"/>
</dbReference>
<comment type="subcellular location">
    <subcellularLocation>
        <location evidence="1">Periplasm</location>
    </subcellularLocation>
</comment>
<keyword evidence="5" id="KW-0574">Periplasm</keyword>
<keyword evidence="7 9" id="KW-0408">Iron</keyword>
<protein>
    <submittedName>
        <fullName evidence="11">Cytochrome c peroxidase</fullName>
    </submittedName>
</protein>
<accession>A0A2W7SH56</accession>
<feature type="domain" description="Cytochrome c" evidence="10">
    <location>
        <begin position="202"/>
        <end position="327"/>
    </location>
</feature>
<dbReference type="PIRSF" id="PIRSF000294">
    <property type="entry name" value="Cytochrome-c_peroxidase"/>
    <property type="match status" value="1"/>
</dbReference>
<dbReference type="Pfam" id="PF03150">
    <property type="entry name" value="CCP_MauG"/>
    <property type="match status" value="1"/>
</dbReference>